<evidence type="ECO:0000256" key="2">
    <source>
        <dbReference type="ARBA" id="ARBA00022704"/>
    </source>
</evidence>
<evidence type="ECO:0000256" key="4">
    <source>
        <dbReference type="SAM" id="Phobius"/>
    </source>
</evidence>
<feature type="transmembrane region" description="Helical" evidence="4">
    <location>
        <begin position="12"/>
        <end position="30"/>
    </location>
</feature>
<keyword evidence="1" id="KW-0646">Protease inhibitor</keyword>
<dbReference type="InterPro" id="IPR018990">
    <property type="entry name" value="Prot_inh_I42_chagasin"/>
</dbReference>
<name>A0ABQ2V128_9ACTN</name>
<dbReference type="InterPro" id="IPR036331">
    <property type="entry name" value="Chagasin-like_sf"/>
</dbReference>
<sequence length="146" mass="15577">MENGDIARDTRPLVIAMAVAALLIALYSVASQLSGPAVYRPGDTEISVSAGDRFTVEVPDDPGDGYRWIIAAPRPDPAVLTATGEHTDPDPEPGDPPSRTRGTRQLGFRAVRAGRTDLRLLRCRRCAPGAADEPGARAVNFRVTVD</sequence>
<organism evidence="6 7">
    <name type="scientific">Streptomyces albospinus</name>
    <dbReference type="NCBI Taxonomy" id="285515"/>
    <lineage>
        <taxon>Bacteria</taxon>
        <taxon>Bacillati</taxon>
        <taxon>Actinomycetota</taxon>
        <taxon>Actinomycetes</taxon>
        <taxon>Kitasatosporales</taxon>
        <taxon>Streptomycetaceae</taxon>
        <taxon>Streptomyces</taxon>
    </lineage>
</organism>
<feature type="region of interest" description="Disordered" evidence="3">
    <location>
        <begin position="78"/>
        <end position="104"/>
    </location>
</feature>
<evidence type="ECO:0000259" key="5">
    <source>
        <dbReference type="Pfam" id="PF09394"/>
    </source>
</evidence>
<accession>A0ABQ2V128</accession>
<dbReference type="RefSeq" id="WP_229852266.1">
    <property type="nucleotide sequence ID" value="NZ_BMRP01000009.1"/>
</dbReference>
<feature type="domain" description="Proteinase inhibitor I42 chagasin" evidence="5">
    <location>
        <begin position="48"/>
        <end position="131"/>
    </location>
</feature>
<evidence type="ECO:0000313" key="6">
    <source>
        <dbReference type="EMBL" id="GGU62808.1"/>
    </source>
</evidence>
<dbReference type="Proteomes" id="UP000654471">
    <property type="component" value="Unassembled WGS sequence"/>
</dbReference>
<evidence type="ECO:0000256" key="1">
    <source>
        <dbReference type="ARBA" id="ARBA00022690"/>
    </source>
</evidence>
<protein>
    <recommendedName>
        <fullName evidence="5">Proteinase inhibitor I42 chagasin domain-containing protein</fullName>
    </recommendedName>
</protein>
<evidence type="ECO:0000313" key="7">
    <source>
        <dbReference type="Proteomes" id="UP000654471"/>
    </source>
</evidence>
<keyword evidence="7" id="KW-1185">Reference proteome</keyword>
<dbReference type="Gene3D" id="2.60.40.2020">
    <property type="match status" value="1"/>
</dbReference>
<keyword evidence="4" id="KW-1133">Transmembrane helix</keyword>
<dbReference type="Pfam" id="PF09394">
    <property type="entry name" value="Inhibitor_I42"/>
    <property type="match status" value="1"/>
</dbReference>
<comment type="caution">
    <text evidence="6">The sequence shown here is derived from an EMBL/GenBank/DDBJ whole genome shotgun (WGS) entry which is preliminary data.</text>
</comment>
<gene>
    <name evidence="6" type="ORF">GCM10010211_29610</name>
</gene>
<reference evidence="7" key="1">
    <citation type="journal article" date="2019" name="Int. J. Syst. Evol. Microbiol.">
        <title>The Global Catalogue of Microorganisms (GCM) 10K type strain sequencing project: providing services to taxonomists for standard genome sequencing and annotation.</title>
        <authorList>
            <consortium name="The Broad Institute Genomics Platform"/>
            <consortium name="The Broad Institute Genome Sequencing Center for Infectious Disease"/>
            <person name="Wu L."/>
            <person name="Ma J."/>
        </authorList>
    </citation>
    <scope>NUCLEOTIDE SEQUENCE [LARGE SCALE GENOMIC DNA]</scope>
    <source>
        <strain evidence="7">JCM 3399</strain>
    </source>
</reference>
<keyword evidence="2" id="KW-0789">Thiol protease inhibitor</keyword>
<dbReference type="SUPFAM" id="SSF141066">
    <property type="entry name" value="ICP-like"/>
    <property type="match status" value="1"/>
</dbReference>
<dbReference type="EMBL" id="BMRP01000009">
    <property type="protein sequence ID" value="GGU62808.1"/>
    <property type="molecule type" value="Genomic_DNA"/>
</dbReference>
<evidence type="ECO:0000256" key="3">
    <source>
        <dbReference type="SAM" id="MobiDB-lite"/>
    </source>
</evidence>
<keyword evidence="4" id="KW-0472">Membrane</keyword>
<keyword evidence="4" id="KW-0812">Transmembrane</keyword>
<proteinExistence type="predicted"/>